<proteinExistence type="predicted"/>
<feature type="domain" description="TadE-like" evidence="1">
    <location>
        <begin position="31"/>
        <end position="73"/>
    </location>
</feature>
<keyword evidence="3" id="KW-1185">Reference proteome</keyword>
<organism evidence="2 3">
    <name type="scientific">Lysinimonas soli</name>
    <dbReference type="NCBI Taxonomy" id="1074233"/>
    <lineage>
        <taxon>Bacteria</taxon>
        <taxon>Bacillati</taxon>
        <taxon>Actinomycetota</taxon>
        <taxon>Actinomycetes</taxon>
        <taxon>Micrococcales</taxon>
        <taxon>Microbacteriaceae</taxon>
        <taxon>Lysinimonas</taxon>
    </lineage>
</organism>
<reference evidence="3" key="1">
    <citation type="journal article" date="2019" name="Int. J. Syst. Evol. Microbiol.">
        <title>The Global Catalogue of Microorganisms (GCM) 10K type strain sequencing project: providing services to taxonomists for standard genome sequencing and annotation.</title>
        <authorList>
            <consortium name="The Broad Institute Genomics Platform"/>
            <consortium name="The Broad Institute Genome Sequencing Center for Infectious Disease"/>
            <person name="Wu L."/>
            <person name="Ma J."/>
        </authorList>
    </citation>
    <scope>NUCLEOTIDE SEQUENCE [LARGE SCALE GENOMIC DNA]</scope>
    <source>
        <strain evidence="3">CGMCC 4.6997</strain>
    </source>
</reference>
<evidence type="ECO:0000313" key="2">
    <source>
        <dbReference type="EMBL" id="MFC5501102.1"/>
    </source>
</evidence>
<accession>A0ABW0NM62</accession>
<name>A0ABW0NM62_9MICO</name>
<dbReference type="Proteomes" id="UP001596039">
    <property type="component" value="Unassembled WGS sequence"/>
</dbReference>
<evidence type="ECO:0000313" key="3">
    <source>
        <dbReference type="Proteomes" id="UP001596039"/>
    </source>
</evidence>
<protein>
    <submittedName>
        <fullName evidence="2">TadE/TadG family type IV pilus assembly protein</fullName>
    </submittedName>
</protein>
<dbReference type="Pfam" id="PF07811">
    <property type="entry name" value="TadE"/>
    <property type="match status" value="1"/>
</dbReference>
<dbReference type="EMBL" id="JBHSMG010000001">
    <property type="protein sequence ID" value="MFC5501102.1"/>
    <property type="molecule type" value="Genomic_DNA"/>
</dbReference>
<sequence>MPAFDGALRRSARGARRRAAGWRHRVVDDRGSAVAEFTMVGALLTVLTLSVLQLGLALHIRNTVQDAAAEGARFAALADNTPADGVRRTSELIALAIGGDFAQDVTVSQGAWRGHPAVTVTVRARLPVMGLIGVDGGLEVAGHAAIETLD</sequence>
<gene>
    <name evidence="2" type="ORF">ACFPJ4_02485</name>
</gene>
<evidence type="ECO:0000259" key="1">
    <source>
        <dbReference type="Pfam" id="PF07811"/>
    </source>
</evidence>
<dbReference type="InterPro" id="IPR012495">
    <property type="entry name" value="TadE-like_dom"/>
</dbReference>
<comment type="caution">
    <text evidence="2">The sequence shown here is derived from an EMBL/GenBank/DDBJ whole genome shotgun (WGS) entry which is preliminary data.</text>
</comment>
<dbReference type="RefSeq" id="WP_386738704.1">
    <property type="nucleotide sequence ID" value="NZ_JBHSMG010000001.1"/>
</dbReference>